<gene>
    <name evidence="4" type="ORF">POCTA_138.1.T0040451</name>
</gene>
<dbReference type="GO" id="GO:0005634">
    <property type="term" value="C:nucleus"/>
    <property type="evidence" value="ECO:0007669"/>
    <property type="project" value="TreeGrafter"/>
</dbReference>
<accession>A0A8S1S3D3</accession>
<dbReference type="CDD" id="cd24086">
    <property type="entry name" value="ASKHA_NBD_PanK-II_euk"/>
    <property type="match status" value="1"/>
</dbReference>
<keyword evidence="3" id="KW-0173">Coenzyme A biosynthesis</keyword>
<dbReference type="AlphaFoldDB" id="A0A8S1S3D3"/>
<evidence type="ECO:0008006" key="6">
    <source>
        <dbReference type="Google" id="ProtNLM"/>
    </source>
</evidence>
<keyword evidence="1" id="KW-0547">Nucleotide-binding</keyword>
<evidence type="ECO:0000313" key="5">
    <source>
        <dbReference type="Proteomes" id="UP000683925"/>
    </source>
</evidence>
<keyword evidence="5" id="KW-1185">Reference proteome</keyword>
<proteinExistence type="predicted"/>
<dbReference type="InterPro" id="IPR004567">
    <property type="entry name" value="Type_II_PanK"/>
</dbReference>
<dbReference type="PANTHER" id="PTHR12280">
    <property type="entry name" value="PANTOTHENATE KINASE"/>
    <property type="match status" value="1"/>
</dbReference>
<dbReference type="GO" id="GO:0005524">
    <property type="term" value="F:ATP binding"/>
    <property type="evidence" value="ECO:0007669"/>
    <property type="project" value="UniProtKB-KW"/>
</dbReference>
<dbReference type="Pfam" id="PF03630">
    <property type="entry name" value="Fumble"/>
    <property type="match status" value="1"/>
</dbReference>
<reference evidence="4" key="1">
    <citation type="submission" date="2021-01" db="EMBL/GenBank/DDBJ databases">
        <authorList>
            <consortium name="Genoscope - CEA"/>
            <person name="William W."/>
        </authorList>
    </citation>
    <scope>NUCLEOTIDE SEQUENCE</scope>
</reference>
<evidence type="ECO:0000256" key="1">
    <source>
        <dbReference type="ARBA" id="ARBA00022741"/>
    </source>
</evidence>
<evidence type="ECO:0000313" key="4">
    <source>
        <dbReference type="EMBL" id="CAD8133429.1"/>
    </source>
</evidence>
<sequence>MQNKPSFSQSLIPLVCLDIGGTLTKVTFAAKKDFIVNCQTKQELKIQNENEDYEIHFLSHPNSLDVLIQNLEQIGFIVDGESHIQTFYITGGGSFKYYDQISKYGKIVRINEFDALKFGFKLLDSIKYKNTYFTFNNGIEYLQLTASIYPFILVNIGSGVSILKFDNEDQFARISGTCLGGGMFLGLSHLFTGINDFDELLKMTKRGSNAATDLLIDEVHLGFQSPTRDKNEKHVAVSMGKLKQNSNLNQSDLVKSLLYMTTYNISQIAFLHSKLHNIDRVFFSGHFIRNHEETLQCISEAFSYFSKLDQQNRHPYFIKHDGFIGSLGSFWNGIQTYKQNNNH</sequence>
<protein>
    <recommendedName>
        <fullName evidence="6">Pantothenate kinase</fullName>
    </recommendedName>
</protein>
<comment type="caution">
    <text evidence="4">The sequence shown here is derived from an EMBL/GenBank/DDBJ whole genome shotgun (WGS) entry which is preliminary data.</text>
</comment>
<name>A0A8S1S3D3_PAROT</name>
<dbReference type="OMA" id="NEDYEIH"/>
<dbReference type="OrthoDB" id="498611at2759"/>
<keyword evidence="2" id="KW-0067">ATP-binding</keyword>
<dbReference type="GO" id="GO:0004594">
    <property type="term" value="F:pantothenate kinase activity"/>
    <property type="evidence" value="ECO:0007669"/>
    <property type="project" value="TreeGrafter"/>
</dbReference>
<evidence type="ECO:0000256" key="3">
    <source>
        <dbReference type="ARBA" id="ARBA00022993"/>
    </source>
</evidence>
<dbReference type="Proteomes" id="UP000683925">
    <property type="component" value="Unassembled WGS sequence"/>
</dbReference>
<dbReference type="PANTHER" id="PTHR12280:SF20">
    <property type="entry name" value="4'-PHOSPHOPANTETHEINE PHOSPHATASE"/>
    <property type="match status" value="1"/>
</dbReference>
<dbReference type="EMBL" id="CAJJDP010000003">
    <property type="protein sequence ID" value="CAD8133429.1"/>
    <property type="molecule type" value="Genomic_DNA"/>
</dbReference>
<dbReference type="GO" id="GO:0015937">
    <property type="term" value="P:coenzyme A biosynthetic process"/>
    <property type="evidence" value="ECO:0007669"/>
    <property type="project" value="UniProtKB-KW"/>
</dbReference>
<evidence type="ECO:0000256" key="2">
    <source>
        <dbReference type="ARBA" id="ARBA00022840"/>
    </source>
</evidence>
<dbReference type="GO" id="GO:0005829">
    <property type="term" value="C:cytosol"/>
    <property type="evidence" value="ECO:0007669"/>
    <property type="project" value="TreeGrafter"/>
</dbReference>
<organism evidence="4 5">
    <name type="scientific">Paramecium octaurelia</name>
    <dbReference type="NCBI Taxonomy" id="43137"/>
    <lineage>
        <taxon>Eukaryota</taxon>
        <taxon>Sar</taxon>
        <taxon>Alveolata</taxon>
        <taxon>Ciliophora</taxon>
        <taxon>Intramacronucleata</taxon>
        <taxon>Oligohymenophorea</taxon>
        <taxon>Peniculida</taxon>
        <taxon>Parameciidae</taxon>
        <taxon>Paramecium</taxon>
    </lineage>
</organism>